<dbReference type="HAMAP" id="MF_00036_B">
    <property type="entry name" value="Ala_tRNA_synth_B"/>
    <property type="match status" value="1"/>
</dbReference>
<organism evidence="12 13">
    <name type="scientific">Candidatus Wolfebacteria bacterium CG10_big_fil_rev_8_21_14_0_10_31_9</name>
    <dbReference type="NCBI Taxonomy" id="1975070"/>
    <lineage>
        <taxon>Bacteria</taxon>
        <taxon>Candidatus Wolfeibacteriota</taxon>
    </lineage>
</organism>
<feature type="coiled-coil region" evidence="10">
    <location>
        <begin position="360"/>
        <end position="391"/>
    </location>
</feature>
<reference evidence="12 13" key="1">
    <citation type="submission" date="2017-09" db="EMBL/GenBank/DDBJ databases">
        <title>Depth-based differentiation of microbial function through sediment-hosted aquifers and enrichment of novel symbionts in the deep terrestrial subsurface.</title>
        <authorList>
            <person name="Probst A.J."/>
            <person name="Ladd B."/>
            <person name="Jarett J.K."/>
            <person name="Geller-Mcgrath D.E."/>
            <person name="Sieber C.M."/>
            <person name="Emerson J.B."/>
            <person name="Anantharaman K."/>
            <person name="Thomas B.C."/>
            <person name="Malmstrom R."/>
            <person name="Stieglmeier M."/>
            <person name="Klingl A."/>
            <person name="Woyke T."/>
            <person name="Ryan C.M."/>
            <person name="Banfield J.F."/>
        </authorList>
    </citation>
    <scope>NUCLEOTIDE SEQUENCE [LARGE SCALE GENOMIC DNA]</scope>
    <source>
        <strain evidence="12">CG10_big_fil_rev_8_21_14_0_10_31_9</strain>
    </source>
</reference>
<comment type="domain">
    <text evidence="9">Consists of three domains; the N-terminal catalytic domain, the editing domain and the C-terminal C-Ala domain. The editing domain removes incorrectly charged amino acids, while the C-Ala domain, along with tRNA(Ala), serves as a bridge to cooperatively bring together the editing and aminoacylation centers thus stimulating deacylation of misacylated tRNAs.</text>
</comment>
<name>A0A2H0RCB5_9BACT</name>
<dbReference type="InterPro" id="IPR050058">
    <property type="entry name" value="Ala-tRNA_ligase"/>
</dbReference>
<accession>A0A2H0RCB5</accession>
<dbReference type="InterPro" id="IPR018163">
    <property type="entry name" value="Thr/Ala-tRNA-synth_IIc_edit"/>
</dbReference>
<keyword evidence="9" id="KW-0479">Metal-binding</keyword>
<evidence type="ECO:0000256" key="8">
    <source>
        <dbReference type="ARBA" id="ARBA00023146"/>
    </source>
</evidence>
<dbReference type="Gene3D" id="3.30.930.10">
    <property type="entry name" value="Bira Bifunctional Protein, Domain 2"/>
    <property type="match status" value="1"/>
</dbReference>
<evidence type="ECO:0000256" key="1">
    <source>
        <dbReference type="ARBA" id="ARBA00008226"/>
    </source>
</evidence>
<feature type="domain" description="Alanyl-transfer RNA synthetases family profile" evidence="11">
    <location>
        <begin position="1"/>
        <end position="634"/>
    </location>
</feature>
<dbReference type="AlphaFoldDB" id="A0A2H0RCB5"/>
<dbReference type="Pfam" id="PF07973">
    <property type="entry name" value="tRNA_SAD"/>
    <property type="match status" value="1"/>
</dbReference>
<dbReference type="GO" id="GO:0002161">
    <property type="term" value="F:aminoacyl-tRNA deacylase activity"/>
    <property type="evidence" value="ECO:0007669"/>
    <property type="project" value="TreeGrafter"/>
</dbReference>
<dbReference type="InterPro" id="IPR002318">
    <property type="entry name" value="Ala-tRNA-lgiase_IIc"/>
</dbReference>
<dbReference type="InterPro" id="IPR018165">
    <property type="entry name" value="Ala-tRNA-synth_IIc_core"/>
</dbReference>
<dbReference type="Gene3D" id="3.30.980.10">
    <property type="entry name" value="Threonyl-trna Synthetase, Chain A, domain 2"/>
    <property type="match status" value="1"/>
</dbReference>
<dbReference type="EMBL" id="PCXV01000024">
    <property type="protein sequence ID" value="PIR44117.1"/>
    <property type="molecule type" value="Genomic_DNA"/>
</dbReference>
<feature type="binding site" evidence="9">
    <location>
        <position position="604"/>
    </location>
    <ligand>
        <name>Zn(2+)</name>
        <dbReference type="ChEBI" id="CHEBI:29105"/>
    </ligand>
</feature>
<keyword evidence="4 9" id="KW-0547">Nucleotide-binding</keyword>
<dbReference type="GO" id="GO:0005524">
    <property type="term" value="F:ATP binding"/>
    <property type="evidence" value="ECO:0007669"/>
    <property type="project" value="UniProtKB-UniRule"/>
</dbReference>
<proteinExistence type="inferred from homology"/>
<comment type="catalytic activity">
    <reaction evidence="9">
        <text>tRNA(Ala) + L-alanine + ATP = L-alanyl-tRNA(Ala) + AMP + diphosphate</text>
        <dbReference type="Rhea" id="RHEA:12540"/>
        <dbReference type="Rhea" id="RHEA-COMP:9657"/>
        <dbReference type="Rhea" id="RHEA-COMP:9923"/>
        <dbReference type="ChEBI" id="CHEBI:30616"/>
        <dbReference type="ChEBI" id="CHEBI:33019"/>
        <dbReference type="ChEBI" id="CHEBI:57972"/>
        <dbReference type="ChEBI" id="CHEBI:78442"/>
        <dbReference type="ChEBI" id="CHEBI:78497"/>
        <dbReference type="ChEBI" id="CHEBI:456215"/>
        <dbReference type="EC" id="6.1.1.7"/>
    </reaction>
</comment>
<comment type="subcellular location">
    <subcellularLocation>
        <location evidence="9">Cytoplasm</location>
    </subcellularLocation>
</comment>
<feature type="binding site" evidence="9">
    <location>
        <position position="498"/>
    </location>
    <ligand>
        <name>Zn(2+)</name>
        <dbReference type="ChEBI" id="CHEBI:29105"/>
    </ligand>
</feature>
<keyword evidence="6 9" id="KW-0694">RNA-binding</keyword>
<evidence type="ECO:0000256" key="2">
    <source>
        <dbReference type="ARBA" id="ARBA00022555"/>
    </source>
</evidence>
<dbReference type="PRINTS" id="PR00980">
    <property type="entry name" value="TRNASYNTHALA"/>
</dbReference>
<dbReference type="NCBIfam" id="NF002436">
    <property type="entry name" value="PRK01584.1"/>
    <property type="match status" value="1"/>
</dbReference>
<keyword evidence="9" id="KW-0862">Zinc</keyword>
<evidence type="ECO:0000256" key="4">
    <source>
        <dbReference type="ARBA" id="ARBA00022741"/>
    </source>
</evidence>
<evidence type="ECO:0000256" key="9">
    <source>
        <dbReference type="HAMAP-Rule" id="MF_00036"/>
    </source>
</evidence>
<evidence type="ECO:0000313" key="13">
    <source>
        <dbReference type="Proteomes" id="UP000231602"/>
    </source>
</evidence>
<dbReference type="GO" id="GO:0004813">
    <property type="term" value="F:alanine-tRNA ligase activity"/>
    <property type="evidence" value="ECO:0007669"/>
    <property type="project" value="UniProtKB-UniRule"/>
</dbReference>
<dbReference type="PROSITE" id="PS50860">
    <property type="entry name" value="AA_TRNA_LIGASE_II_ALA"/>
    <property type="match status" value="1"/>
</dbReference>
<keyword evidence="9" id="KW-0963">Cytoplasm</keyword>
<evidence type="ECO:0000256" key="6">
    <source>
        <dbReference type="ARBA" id="ARBA00022884"/>
    </source>
</evidence>
<dbReference type="SUPFAM" id="SSF55681">
    <property type="entry name" value="Class II aaRS and biotin synthetases"/>
    <property type="match status" value="1"/>
</dbReference>
<gene>
    <name evidence="9" type="primary">alaS</name>
    <name evidence="12" type="ORF">COV23_01430</name>
</gene>
<dbReference type="SMART" id="SM00863">
    <property type="entry name" value="tRNA_SAD"/>
    <property type="match status" value="1"/>
</dbReference>
<dbReference type="PANTHER" id="PTHR11777">
    <property type="entry name" value="ALANYL-TRNA SYNTHETASE"/>
    <property type="match status" value="1"/>
</dbReference>
<dbReference type="Gene3D" id="3.30.54.20">
    <property type="match status" value="1"/>
</dbReference>
<evidence type="ECO:0000256" key="7">
    <source>
        <dbReference type="ARBA" id="ARBA00022917"/>
    </source>
</evidence>
<dbReference type="FunFam" id="3.30.980.10:FF:000004">
    <property type="entry name" value="Alanine--tRNA ligase, cytoplasmic"/>
    <property type="match status" value="1"/>
</dbReference>
<dbReference type="InterPro" id="IPR023033">
    <property type="entry name" value="Ala_tRNA_ligase_euk/bac"/>
</dbReference>
<feature type="binding site" evidence="9">
    <location>
        <position position="502"/>
    </location>
    <ligand>
        <name>Zn(2+)</name>
        <dbReference type="ChEBI" id="CHEBI:29105"/>
    </ligand>
</feature>
<dbReference type="GO" id="GO:0008270">
    <property type="term" value="F:zinc ion binding"/>
    <property type="evidence" value="ECO:0007669"/>
    <property type="project" value="UniProtKB-UniRule"/>
</dbReference>
<dbReference type="GO" id="GO:0005737">
    <property type="term" value="C:cytoplasm"/>
    <property type="evidence" value="ECO:0007669"/>
    <property type="project" value="UniProtKB-SubCell"/>
</dbReference>
<dbReference type="SUPFAM" id="SSF101353">
    <property type="entry name" value="Putative anticodon-binding domain of alanyl-tRNA synthetase (AlaRS)"/>
    <property type="match status" value="1"/>
</dbReference>
<keyword evidence="7 9" id="KW-0648">Protein biosynthesis</keyword>
<comment type="function">
    <text evidence="9">Catalyzes the attachment of alanine to tRNA(Ala) in a two-step reaction: alanine is first activated by ATP to form Ala-AMP and then transferred to the acceptor end of tRNA(Ala). Also edits incorrectly charged Ser-tRNA(Ala) and Gly-tRNA(Ala) via its editing domain.</text>
</comment>
<comment type="cofactor">
    <cofactor evidence="9">
        <name>Zn(2+)</name>
        <dbReference type="ChEBI" id="CHEBI:29105"/>
    </cofactor>
    <text evidence="9">Binds 1 zinc ion per subunit.</text>
</comment>
<dbReference type="InterPro" id="IPR018162">
    <property type="entry name" value="Ala-tRNA-ligase_IIc_anticod-bd"/>
</dbReference>
<dbReference type="InterPro" id="IPR012947">
    <property type="entry name" value="tRNA_SAD"/>
</dbReference>
<dbReference type="GO" id="GO:0000049">
    <property type="term" value="F:tRNA binding"/>
    <property type="evidence" value="ECO:0007669"/>
    <property type="project" value="UniProtKB-KW"/>
</dbReference>
<evidence type="ECO:0000256" key="5">
    <source>
        <dbReference type="ARBA" id="ARBA00022840"/>
    </source>
</evidence>
<dbReference type="GO" id="GO:0006419">
    <property type="term" value="P:alanyl-tRNA aminoacylation"/>
    <property type="evidence" value="ECO:0007669"/>
    <property type="project" value="UniProtKB-UniRule"/>
</dbReference>
<feature type="binding site" evidence="9">
    <location>
        <position position="600"/>
    </location>
    <ligand>
        <name>Zn(2+)</name>
        <dbReference type="ChEBI" id="CHEBI:29105"/>
    </ligand>
</feature>
<dbReference type="Pfam" id="PF01411">
    <property type="entry name" value="tRNA-synt_2c"/>
    <property type="match status" value="1"/>
</dbReference>
<sequence>MDAKTLRQKYLEFFKSKEHTIIPSASLVPHETDSSVLFTTAGMHPLVPYLLGEDHPGGKRIVNVQKCVRTSDIDDVGDNRHLTFFEMMGNWSLGDYFKKEAIEWSFEFLTDKKWLGLDQQRIYVTVFKGNSPDGGGIPRDDESIQIWQEVFSKNNLTSGVTGDDEIIKDNIRIIPLGVNDNFWIAGTTGPCGGDTEIFYDTHPEGGKLEGKFSTLVDSGRIIEIWNNVFMEFNKSANGTVEKLKQLNVDTGMGVERTLAILNKKENVFETELFRPIFQKIEEISGEHYEIYQKYFRIIADHIKTAVFMIADGVEPSNVLRGYVLRRLIRRAVRYGKLLGIENNFSKQIAEIVFEMYKDFYKELEINKSKIVEELEKEENKFRETLERGIKELKNIINEKYFNIKEADKIEILQNLEKLGNELFTIYSTFGFPIELSIEELNNIKISRNLSAFQHNHLEKIKKGFDDEFKKHQELSRTATAGAFKGGLQSQDEQTTKLHTATHLLQASLREVLGSHIYQKGSNITPERLRFDFSHNEKMSLEQIQKVEDLVNKKIRENLSIEAEEMSLEKAKEKGALGVFESKYGEKVKVYSVGAFSKEICGGPHVASTNELGHFRIVKEEAVSSGTRRIKAILE</sequence>
<dbReference type="SUPFAM" id="SSF55186">
    <property type="entry name" value="ThrRS/AlaRS common domain"/>
    <property type="match status" value="1"/>
</dbReference>
<dbReference type="EC" id="6.1.1.7" evidence="9"/>
<keyword evidence="2 9" id="KW-0820">tRNA-binding</keyword>
<evidence type="ECO:0000256" key="3">
    <source>
        <dbReference type="ARBA" id="ARBA00022598"/>
    </source>
</evidence>
<dbReference type="InterPro" id="IPR045864">
    <property type="entry name" value="aa-tRNA-synth_II/BPL/LPL"/>
</dbReference>
<dbReference type="Proteomes" id="UP000231602">
    <property type="component" value="Unassembled WGS sequence"/>
</dbReference>
<dbReference type="InterPro" id="IPR018164">
    <property type="entry name" value="Ala-tRNA-synth_IIc_N"/>
</dbReference>
<evidence type="ECO:0000313" key="12">
    <source>
        <dbReference type="EMBL" id="PIR44117.1"/>
    </source>
</evidence>
<keyword evidence="3 9" id="KW-0436">Ligase</keyword>
<comment type="similarity">
    <text evidence="1 9">Belongs to the class-II aminoacyl-tRNA synthetase family.</text>
</comment>
<keyword evidence="10" id="KW-0175">Coiled coil</keyword>
<comment type="caution">
    <text evidence="12">The sequence shown here is derived from an EMBL/GenBank/DDBJ whole genome shotgun (WGS) entry which is preliminary data.</text>
</comment>
<protein>
    <recommendedName>
        <fullName evidence="9">Alanine--tRNA ligase</fullName>
        <ecNumber evidence="9">6.1.1.7</ecNumber>
    </recommendedName>
    <alternativeName>
        <fullName evidence="9">Alanyl-tRNA synthetase</fullName>
        <shortName evidence="9">AlaRS</shortName>
    </alternativeName>
</protein>
<keyword evidence="5 9" id="KW-0067">ATP-binding</keyword>
<dbReference type="PANTHER" id="PTHR11777:SF9">
    <property type="entry name" value="ALANINE--TRNA LIGASE, CYTOPLASMIC"/>
    <property type="match status" value="1"/>
</dbReference>
<dbReference type="CDD" id="cd00673">
    <property type="entry name" value="AlaRS_core"/>
    <property type="match status" value="1"/>
</dbReference>
<evidence type="ECO:0000256" key="10">
    <source>
        <dbReference type="SAM" id="Coils"/>
    </source>
</evidence>
<keyword evidence="8 9" id="KW-0030">Aminoacyl-tRNA synthetase</keyword>
<evidence type="ECO:0000259" key="11">
    <source>
        <dbReference type="PROSITE" id="PS50860"/>
    </source>
</evidence>